<feature type="transmembrane region" description="Helical" evidence="1">
    <location>
        <begin position="6"/>
        <end position="27"/>
    </location>
</feature>
<dbReference type="AlphaFoldDB" id="A0A7C5NUE1"/>
<proteinExistence type="predicted"/>
<keyword evidence="1" id="KW-0472">Membrane</keyword>
<sequence length="97" mass="10726">MDPSQIILALILVAAFIYAIILTFTGWSESKIKTAATKAGITTGIQLFSYALFRRLNKKTFAITVVTVYPLVFFTIFFNIPWPLADFLNSLVGAAFA</sequence>
<accession>A0A7C5NUE1</accession>
<keyword evidence="1" id="KW-0812">Transmembrane</keyword>
<evidence type="ECO:0000313" key="2">
    <source>
        <dbReference type="EMBL" id="HHI00064.1"/>
    </source>
</evidence>
<feature type="transmembrane region" description="Helical" evidence="1">
    <location>
        <begin position="61"/>
        <end position="82"/>
    </location>
</feature>
<evidence type="ECO:0000256" key="1">
    <source>
        <dbReference type="SAM" id="Phobius"/>
    </source>
</evidence>
<comment type="caution">
    <text evidence="2">The sequence shown here is derived from an EMBL/GenBank/DDBJ whole genome shotgun (WGS) entry which is preliminary data.</text>
</comment>
<organism evidence="2">
    <name type="scientific">Thermococcus litoralis</name>
    <dbReference type="NCBI Taxonomy" id="2265"/>
    <lineage>
        <taxon>Archaea</taxon>
        <taxon>Methanobacteriati</taxon>
        <taxon>Methanobacteriota</taxon>
        <taxon>Thermococci</taxon>
        <taxon>Thermococcales</taxon>
        <taxon>Thermococcaceae</taxon>
        <taxon>Thermococcus</taxon>
    </lineage>
</organism>
<dbReference type="EMBL" id="DRTU01000049">
    <property type="protein sequence ID" value="HHI00064.1"/>
    <property type="molecule type" value="Genomic_DNA"/>
</dbReference>
<dbReference type="Proteomes" id="UP000886217">
    <property type="component" value="Unassembled WGS sequence"/>
</dbReference>
<gene>
    <name evidence="2" type="ORF">ENL40_01080</name>
</gene>
<keyword evidence="1" id="KW-1133">Transmembrane helix</keyword>
<name>A0A7C5NUE1_THELI</name>
<protein>
    <submittedName>
        <fullName evidence="2">Uncharacterized protein</fullName>
    </submittedName>
</protein>
<reference evidence="2" key="1">
    <citation type="journal article" date="2020" name="mSystems">
        <title>Genome- and Community-Level Interaction Insights into Carbon Utilization and Element Cycling Functions of Hydrothermarchaeota in Hydrothermal Sediment.</title>
        <authorList>
            <person name="Zhou Z."/>
            <person name="Liu Y."/>
            <person name="Xu W."/>
            <person name="Pan J."/>
            <person name="Luo Z.H."/>
            <person name="Li M."/>
        </authorList>
    </citation>
    <scope>NUCLEOTIDE SEQUENCE [LARGE SCALE GENOMIC DNA]</scope>
    <source>
        <strain evidence="2">HyVt-93</strain>
    </source>
</reference>